<organism evidence="1 2">
    <name type="scientific">Natrinema altunense (strain JCM 12890 / CGMCC 1.3731 / AJ2)</name>
    <dbReference type="NCBI Taxonomy" id="1227494"/>
    <lineage>
        <taxon>Archaea</taxon>
        <taxon>Methanobacteriati</taxon>
        <taxon>Methanobacteriota</taxon>
        <taxon>Stenosarchaea group</taxon>
        <taxon>Halobacteria</taxon>
        <taxon>Halobacteriales</taxon>
        <taxon>Natrialbaceae</taxon>
        <taxon>Natrinema</taxon>
    </lineage>
</organism>
<keyword evidence="2" id="KW-1185">Reference proteome</keyword>
<sequence length="79" mass="8176">MSDILKRFATIFVAALLVGSIFAPIAATAPAAAQGGDSIEINEDCGATAKLAFPRSCHAAEAVFGSCLLYTSLMARGRR</sequence>
<accession>L9Z862</accession>
<protein>
    <submittedName>
        <fullName evidence="1">Uncharacterized protein</fullName>
    </submittedName>
</protein>
<proteinExistence type="predicted"/>
<dbReference type="AlphaFoldDB" id="L9Z862"/>
<name>L9Z862_NATA2</name>
<evidence type="ECO:0000313" key="1">
    <source>
        <dbReference type="EMBL" id="ELY82705.1"/>
    </source>
</evidence>
<gene>
    <name evidence="1" type="ORF">C485_18931</name>
</gene>
<feature type="non-terminal residue" evidence="1">
    <location>
        <position position="79"/>
    </location>
</feature>
<reference evidence="1 2" key="1">
    <citation type="journal article" date="2014" name="PLoS Genet.">
        <title>Phylogenetically driven sequencing of extremely halophilic archaea reveals strategies for static and dynamic osmo-response.</title>
        <authorList>
            <person name="Becker E.A."/>
            <person name="Seitzer P.M."/>
            <person name="Tritt A."/>
            <person name="Larsen D."/>
            <person name="Krusor M."/>
            <person name="Yao A.I."/>
            <person name="Wu D."/>
            <person name="Madern D."/>
            <person name="Eisen J.A."/>
            <person name="Darling A.E."/>
            <person name="Facciotti M.T."/>
        </authorList>
    </citation>
    <scope>NUCLEOTIDE SEQUENCE [LARGE SCALE GENOMIC DNA]</scope>
    <source>
        <strain evidence="1 2">JCM 12890</strain>
    </source>
</reference>
<comment type="caution">
    <text evidence="1">The sequence shown here is derived from an EMBL/GenBank/DDBJ whole genome shotgun (WGS) entry which is preliminary data.</text>
</comment>
<dbReference type="EMBL" id="AOIK01000050">
    <property type="protein sequence ID" value="ELY82705.1"/>
    <property type="molecule type" value="Genomic_DNA"/>
</dbReference>
<dbReference type="Proteomes" id="UP000011511">
    <property type="component" value="Unassembled WGS sequence"/>
</dbReference>
<evidence type="ECO:0000313" key="2">
    <source>
        <dbReference type="Proteomes" id="UP000011511"/>
    </source>
</evidence>